<accession>A0A1W1V1M4</accession>
<protein>
    <submittedName>
        <fullName evidence="1">Collagenase</fullName>
    </submittedName>
</protein>
<organism evidence="1 2">
    <name type="scientific">Peptoniphilus asaccharolyticus DSM 20463</name>
    <dbReference type="NCBI Taxonomy" id="573058"/>
    <lineage>
        <taxon>Bacteria</taxon>
        <taxon>Bacillati</taxon>
        <taxon>Bacillota</taxon>
        <taxon>Tissierellia</taxon>
        <taxon>Tissierellales</taxon>
        <taxon>Peptoniphilaceae</taxon>
        <taxon>Peptoniphilus</taxon>
    </lineage>
</organism>
<sequence length="47" mass="5726">MKVKELIEILNQYDDDCEIYGDDYRDVLEIYDVEEGIDKIYIMMQDM</sequence>
<dbReference type="RefSeq" id="WP_159445242.1">
    <property type="nucleotide sequence ID" value="NZ_FWWR01000009.1"/>
</dbReference>
<dbReference type="Proteomes" id="UP000192368">
    <property type="component" value="Unassembled WGS sequence"/>
</dbReference>
<gene>
    <name evidence="1" type="ORF">SAMN00017477_1044</name>
</gene>
<evidence type="ECO:0000313" key="1">
    <source>
        <dbReference type="EMBL" id="SMB87186.1"/>
    </source>
</evidence>
<evidence type="ECO:0000313" key="2">
    <source>
        <dbReference type="Proteomes" id="UP000192368"/>
    </source>
</evidence>
<dbReference type="EMBL" id="FWWR01000009">
    <property type="protein sequence ID" value="SMB87186.1"/>
    <property type="molecule type" value="Genomic_DNA"/>
</dbReference>
<dbReference type="STRING" id="573058.SAMN00017477_1044"/>
<name>A0A1W1V1M4_PEPAS</name>
<dbReference type="AlphaFoldDB" id="A0A1W1V1M4"/>
<proteinExistence type="predicted"/>
<keyword evidence="2" id="KW-1185">Reference proteome</keyword>
<reference evidence="2" key="1">
    <citation type="submission" date="2017-04" db="EMBL/GenBank/DDBJ databases">
        <authorList>
            <person name="Varghese N."/>
            <person name="Submissions S."/>
        </authorList>
    </citation>
    <scope>NUCLEOTIDE SEQUENCE [LARGE SCALE GENOMIC DNA]</scope>
    <source>
        <strain evidence="2">DSM 20463</strain>
    </source>
</reference>